<dbReference type="AlphaFoldDB" id="A0A1W1UVJ3"/>
<reference evidence="3" key="1">
    <citation type="submission" date="2017-04" db="EMBL/GenBank/DDBJ databases">
        <authorList>
            <person name="Varghese N."/>
            <person name="Submissions S."/>
        </authorList>
    </citation>
    <scope>NUCLEOTIDE SEQUENCE [LARGE SCALE GENOMIC DNA]</scope>
    <source>
        <strain evidence="3">DSM 23072</strain>
    </source>
</reference>
<gene>
    <name evidence="2" type="ORF">SAMN05660772_02430</name>
</gene>
<feature type="chain" id="PRO_5012754604" evidence="1">
    <location>
        <begin position="25"/>
        <end position="172"/>
    </location>
</feature>
<organism evidence="2 3">
    <name type="scientific">Pasteurella testudinis DSM 23072</name>
    <dbReference type="NCBI Taxonomy" id="1122938"/>
    <lineage>
        <taxon>Bacteria</taxon>
        <taxon>Pseudomonadati</taxon>
        <taxon>Pseudomonadota</taxon>
        <taxon>Gammaproteobacteria</taxon>
        <taxon>Pasteurellales</taxon>
        <taxon>Pasteurellaceae</taxon>
        <taxon>Pasteurella</taxon>
    </lineage>
</organism>
<name>A0A1W1UVJ3_9PAST</name>
<keyword evidence="1" id="KW-0732">Signal</keyword>
<accession>A0A1W1UVJ3</accession>
<protein>
    <submittedName>
        <fullName evidence="2">Integrating conjugative element protein, PFL_4695 family</fullName>
    </submittedName>
</protein>
<evidence type="ECO:0000313" key="3">
    <source>
        <dbReference type="Proteomes" id="UP000192408"/>
    </source>
</evidence>
<feature type="signal peptide" evidence="1">
    <location>
        <begin position="1"/>
        <end position="24"/>
    </location>
</feature>
<dbReference type="EMBL" id="FWWV01000018">
    <property type="protein sequence ID" value="SMB85117.1"/>
    <property type="molecule type" value="Genomic_DNA"/>
</dbReference>
<evidence type="ECO:0000256" key="1">
    <source>
        <dbReference type="SAM" id="SignalP"/>
    </source>
</evidence>
<dbReference type="InterPro" id="IPR021300">
    <property type="entry name" value="Integr_conj_element_PFL4695"/>
</dbReference>
<dbReference type="Pfam" id="PF11072">
    <property type="entry name" value="DUF2859"/>
    <property type="match status" value="1"/>
</dbReference>
<dbReference type="Proteomes" id="UP000192408">
    <property type="component" value="Unassembled WGS sequence"/>
</dbReference>
<sequence>MKSMKSIKFSIVLIIMGVNLFAHAELQVIADVGGESAVRFYEAIQPEHDETAPIMPHAIPPMLSEADMLPVVSHQLSPGVLKERTMDLAGLQPIFLVGNDNMSVAWLQSKKQYLASLHAIGLVVNVDSLSALIALREIAPELTLIPTPGDDLAERMNLQHYPVLITEQGLTQ</sequence>
<dbReference type="STRING" id="1122938.SAMN05660772_02430"/>
<evidence type="ECO:0000313" key="2">
    <source>
        <dbReference type="EMBL" id="SMB85117.1"/>
    </source>
</evidence>
<dbReference type="NCBIfam" id="TIGR03765">
    <property type="entry name" value="ICE_PFL_4695"/>
    <property type="match status" value="1"/>
</dbReference>
<dbReference type="RefSeq" id="WP_342353312.1">
    <property type="nucleotide sequence ID" value="NZ_FWWV01000018.1"/>
</dbReference>
<proteinExistence type="predicted"/>
<keyword evidence="3" id="KW-1185">Reference proteome</keyword>